<comment type="caution">
    <text evidence="2">The sequence shown here is derived from an EMBL/GenBank/DDBJ whole genome shotgun (WGS) entry which is preliminary data.</text>
</comment>
<evidence type="ECO:0000313" key="2">
    <source>
        <dbReference type="EMBL" id="MEE6188074.1"/>
    </source>
</evidence>
<organism evidence="2 3">
    <name type="scientific">Niabella digestorum</name>
    <dbReference type="NCBI Taxonomy" id="3117701"/>
    <lineage>
        <taxon>Bacteria</taxon>
        <taxon>Pseudomonadati</taxon>
        <taxon>Bacteroidota</taxon>
        <taxon>Chitinophagia</taxon>
        <taxon>Chitinophagales</taxon>
        <taxon>Chitinophagaceae</taxon>
        <taxon>Niabella</taxon>
    </lineage>
</organism>
<dbReference type="PROSITE" id="PS51186">
    <property type="entry name" value="GNAT"/>
    <property type="match status" value="1"/>
</dbReference>
<sequence length="169" mass="20036">MHIRNTLISELPLVEAIYAEARAYQLLQSGYSWPVFERAFIENEILENRHYVLDDGQGVLAAVFSIVWKEPEIWNDTKGNEAIYLHRMAICNQYRGQQLTRKIIDWAIVMAQQLHKKFVRVDTWAQNKQLTDYYQHLGFQWVGRRKLPPQSHLPKHYNNIEVNLFQIVV</sequence>
<feature type="domain" description="N-acetyltransferase" evidence="1">
    <location>
        <begin position="1"/>
        <end position="160"/>
    </location>
</feature>
<reference evidence="2 3" key="1">
    <citation type="submission" date="2024-01" db="EMBL/GenBank/DDBJ databases">
        <title>Niabella digestum sp. nov., isolated from waste digestion system.</title>
        <authorList>
            <person name="Zhang L."/>
        </authorList>
    </citation>
    <scope>NUCLEOTIDE SEQUENCE [LARGE SCALE GENOMIC DNA]</scope>
    <source>
        <strain evidence="2 3">A18</strain>
    </source>
</reference>
<protein>
    <submittedName>
        <fullName evidence="2">GNAT family N-acetyltransferase</fullName>
    </submittedName>
</protein>
<dbReference type="RefSeq" id="WP_330975476.1">
    <property type="nucleotide sequence ID" value="NZ_JAZGLY010000008.1"/>
</dbReference>
<dbReference type="SUPFAM" id="SSF55729">
    <property type="entry name" value="Acyl-CoA N-acyltransferases (Nat)"/>
    <property type="match status" value="1"/>
</dbReference>
<accession>A0ABU7RJ85</accession>
<name>A0ABU7RJ85_9BACT</name>
<dbReference type="EMBL" id="JAZGLY010000008">
    <property type="protein sequence ID" value="MEE6188074.1"/>
    <property type="molecule type" value="Genomic_DNA"/>
</dbReference>
<evidence type="ECO:0000313" key="3">
    <source>
        <dbReference type="Proteomes" id="UP001357452"/>
    </source>
</evidence>
<dbReference type="InterPro" id="IPR016181">
    <property type="entry name" value="Acyl_CoA_acyltransferase"/>
</dbReference>
<dbReference type="Proteomes" id="UP001357452">
    <property type="component" value="Unassembled WGS sequence"/>
</dbReference>
<proteinExistence type="predicted"/>
<keyword evidence="3" id="KW-1185">Reference proteome</keyword>
<dbReference type="Pfam" id="PF00583">
    <property type="entry name" value="Acetyltransf_1"/>
    <property type="match status" value="1"/>
</dbReference>
<evidence type="ECO:0000259" key="1">
    <source>
        <dbReference type="PROSITE" id="PS51186"/>
    </source>
</evidence>
<gene>
    <name evidence="2" type="ORF">V2H41_12405</name>
</gene>
<dbReference type="InterPro" id="IPR000182">
    <property type="entry name" value="GNAT_dom"/>
</dbReference>
<dbReference type="Gene3D" id="3.40.630.30">
    <property type="match status" value="1"/>
</dbReference>